<evidence type="ECO:0000313" key="3">
    <source>
        <dbReference type="EMBL" id="CAL5009680.1"/>
    </source>
</evidence>
<dbReference type="InterPro" id="IPR058594">
    <property type="entry name" value="PB1-like_dom_pln"/>
</dbReference>
<evidence type="ECO:0000259" key="2">
    <source>
        <dbReference type="Pfam" id="PF26130"/>
    </source>
</evidence>
<evidence type="ECO:0000313" key="4">
    <source>
        <dbReference type="Proteomes" id="UP001497457"/>
    </source>
</evidence>
<accession>A0ABC9BWD9</accession>
<reference evidence="3 4" key="2">
    <citation type="submission" date="2024-10" db="EMBL/GenBank/DDBJ databases">
        <authorList>
            <person name="Ryan C."/>
        </authorList>
    </citation>
    <scope>NUCLEOTIDE SEQUENCE [LARGE SCALE GENOMIC DNA]</scope>
</reference>
<gene>
    <name evidence="3" type="ORF">URODEC1_LOCUS69610</name>
</gene>
<reference evidence="4" key="1">
    <citation type="submission" date="2024-06" db="EMBL/GenBank/DDBJ databases">
        <authorList>
            <person name="Ryan C."/>
        </authorList>
    </citation>
    <scope>NUCLEOTIDE SEQUENCE [LARGE SCALE GENOMIC DNA]</scope>
</reference>
<feature type="compositionally biased region" description="Polar residues" evidence="1">
    <location>
        <begin position="257"/>
        <end position="278"/>
    </location>
</feature>
<dbReference type="Pfam" id="PF26130">
    <property type="entry name" value="PB1-like"/>
    <property type="match status" value="1"/>
</dbReference>
<organism evidence="3 4">
    <name type="scientific">Urochloa decumbens</name>
    <dbReference type="NCBI Taxonomy" id="240449"/>
    <lineage>
        <taxon>Eukaryota</taxon>
        <taxon>Viridiplantae</taxon>
        <taxon>Streptophyta</taxon>
        <taxon>Embryophyta</taxon>
        <taxon>Tracheophyta</taxon>
        <taxon>Spermatophyta</taxon>
        <taxon>Magnoliopsida</taxon>
        <taxon>Liliopsida</taxon>
        <taxon>Poales</taxon>
        <taxon>Poaceae</taxon>
        <taxon>PACMAD clade</taxon>
        <taxon>Panicoideae</taxon>
        <taxon>Panicodae</taxon>
        <taxon>Paniceae</taxon>
        <taxon>Melinidinae</taxon>
        <taxon>Urochloa</taxon>
    </lineage>
</organism>
<sequence>MTNQDVILLKVFSGGAFSGSRNEYGTSTGQGEMCRSIPDFDRDYMSYFELRDCLKGFGLKDGDRLYYLKPGYSPPNGLVLIFDDNQCNQLLSDHVGLSSCSLYIVPAPERVTTEPYPKTNPTDSIERCLVDTFRSEEIDGGEHDASIREDMAQLSADDDDSIEDETCKNTDLEEIDNSSDIELVPEHEVENKAVDVGGYIFDGDVGDDELYGLKEQQSFIQSKGKYDGTNQDQGKGKGGTKSKGSQEKRGRKPKNAAISSSQHQSQRDTLVTAPQQQRRQPRHDATSSSQQQQQMISTSQPEVQVYSQPPHDPIPMNNWYGFGMFHQVDGGPTIDRIRASRERLLKKK</sequence>
<dbReference type="Proteomes" id="UP001497457">
    <property type="component" value="Chromosome 28b"/>
</dbReference>
<evidence type="ECO:0000256" key="1">
    <source>
        <dbReference type="SAM" id="MobiDB-lite"/>
    </source>
</evidence>
<dbReference type="EMBL" id="OZ075138">
    <property type="protein sequence ID" value="CAL5009680.1"/>
    <property type="molecule type" value="Genomic_DNA"/>
</dbReference>
<feature type="domain" description="PB1-like" evidence="2">
    <location>
        <begin position="9"/>
        <end position="91"/>
    </location>
</feature>
<dbReference type="AlphaFoldDB" id="A0ABC9BWD9"/>
<keyword evidence="4" id="KW-1185">Reference proteome</keyword>
<feature type="compositionally biased region" description="Low complexity" evidence="1">
    <location>
        <begin position="287"/>
        <end position="300"/>
    </location>
</feature>
<protein>
    <recommendedName>
        <fullName evidence="2">PB1-like domain-containing protein</fullName>
    </recommendedName>
</protein>
<proteinExistence type="predicted"/>
<feature type="region of interest" description="Disordered" evidence="1">
    <location>
        <begin position="222"/>
        <end position="312"/>
    </location>
</feature>
<name>A0ABC9BWD9_9POAL</name>